<feature type="domain" description="FecR protein" evidence="2">
    <location>
        <begin position="165"/>
        <end position="252"/>
    </location>
</feature>
<proteinExistence type="predicted"/>
<evidence type="ECO:0000256" key="1">
    <source>
        <dbReference type="SAM" id="Phobius"/>
    </source>
</evidence>
<accession>A0A518DVR6</accession>
<evidence type="ECO:0000259" key="2">
    <source>
        <dbReference type="Pfam" id="PF04773"/>
    </source>
</evidence>
<dbReference type="Proteomes" id="UP000317648">
    <property type="component" value="Chromosome"/>
</dbReference>
<keyword evidence="1" id="KW-0812">Transmembrane</keyword>
<dbReference type="RefSeq" id="WP_145054610.1">
    <property type="nucleotide sequence ID" value="NZ_CP036433.1"/>
</dbReference>
<dbReference type="KEGG" id="lcre:Pla8534_37460"/>
<gene>
    <name evidence="3" type="ORF">Pla8534_37460</name>
</gene>
<dbReference type="GO" id="GO:0016989">
    <property type="term" value="F:sigma factor antagonist activity"/>
    <property type="evidence" value="ECO:0007669"/>
    <property type="project" value="TreeGrafter"/>
</dbReference>
<organism evidence="3 4">
    <name type="scientific">Lignipirellula cremea</name>
    <dbReference type="NCBI Taxonomy" id="2528010"/>
    <lineage>
        <taxon>Bacteria</taxon>
        <taxon>Pseudomonadati</taxon>
        <taxon>Planctomycetota</taxon>
        <taxon>Planctomycetia</taxon>
        <taxon>Pirellulales</taxon>
        <taxon>Pirellulaceae</taxon>
        <taxon>Lignipirellula</taxon>
    </lineage>
</organism>
<dbReference type="InterPro" id="IPR006860">
    <property type="entry name" value="FecR"/>
</dbReference>
<dbReference type="AlphaFoldDB" id="A0A518DVR6"/>
<sequence>MNDLLVELLLRALDGEPLEAGDAARLQQALADPAIRAEAIAWVRWQATASDQMRQNPETLRRSRERLFAKVILREKRASLTPPPVRPVNRRRRPVILLRSAAVAALALVVLVVAAWFLAPAPYQSPLTEGSIRLLGSLPGDPRHIEREDRFVAIGGVEMELGGYCDIELAENTEVTVKGSPHKEKIELHQGQIRARVTPRKGQFEVLTPLGLLEVIGTEFETIVEYPVTTSAKSWDRDRAVQVTVAVSSGAVICRLSDPPLTLNKGDRRVFTGELPSAHGSVVAAAEATVTLKTENSQLTFHAAPADKLAVREASALRPGDQVSIEWYEHEGQRYIQNVRGEGTLRGIVTDKQPRGIEVAVEGQRPQLFTPHWIGGMPRDGGGLDRKMLQQIRAAPIGAQVELTWSMSEGKRVTGLRVLEPEKTREKPKTPFDPE</sequence>
<keyword evidence="1" id="KW-1133">Transmembrane helix</keyword>
<protein>
    <submittedName>
        <fullName evidence="3">FecR protein</fullName>
    </submittedName>
</protein>
<feature type="transmembrane region" description="Helical" evidence="1">
    <location>
        <begin position="96"/>
        <end position="119"/>
    </location>
</feature>
<dbReference type="InterPro" id="IPR012373">
    <property type="entry name" value="Ferrdict_sens_TM"/>
</dbReference>
<dbReference type="EMBL" id="CP036433">
    <property type="protein sequence ID" value="QDU95927.1"/>
    <property type="molecule type" value="Genomic_DNA"/>
</dbReference>
<dbReference type="Gene3D" id="2.60.120.1440">
    <property type="match status" value="1"/>
</dbReference>
<dbReference type="Pfam" id="PF04773">
    <property type="entry name" value="FecR"/>
    <property type="match status" value="1"/>
</dbReference>
<evidence type="ECO:0000313" key="3">
    <source>
        <dbReference type="EMBL" id="QDU95927.1"/>
    </source>
</evidence>
<keyword evidence="4" id="KW-1185">Reference proteome</keyword>
<reference evidence="3 4" key="1">
    <citation type="submission" date="2019-02" db="EMBL/GenBank/DDBJ databases">
        <title>Deep-cultivation of Planctomycetes and their phenomic and genomic characterization uncovers novel biology.</title>
        <authorList>
            <person name="Wiegand S."/>
            <person name="Jogler M."/>
            <person name="Boedeker C."/>
            <person name="Pinto D."/>
            <person name="Vollmers J."/>
            <person name="Rivas-Marin E."/>
            <person name="Kohn T."/>
            <person name="Peeters S.H."/>
            <person name="Heuer A."/>
            <person name="Rast P."/>
            <person name="Oberbeckmann S."/>
            <person name="Bunk B."/>
            <person name="Jeske O."/>
            <person name="Meyerdierks A."/>
            <person name="Storesund J.E."/>
            <person name="Kallscheuer N."/>
            <person name="Luecker S."/>
            <person name="Lage O.M."/>
            <person name="Pohl T."/>
            <person name="Merkel B.J."/>
            <person name="Hornburger P."/>
            <person name="Mueller R.-W."/>
            <person name="Bruemmer F."/>
            <person name="Labrenz M."/>
            <person name="Spormann A.M."/>
            <person name="Op den Camp H."/>
            <person name="Overmann J."/>
            <person name="Amann R."/>
            <person name="Jetten M.S.M."/>
            <person name="Mascher T."/>
            <person name="Medema M.H."/>
            <person name="Devos D.P."/>
            <person name="Kaster A.-K."/>
            <person name="Ovreas L."/>
            <person name="Rohde M."/>
            <person name="Galperin M.Y."/>
            <person name="Jogler C."/>
        </authorList>
    </citation>
    <scope>NUCLEOTIDE SEQUENCE [LARGE SCALE GENOMIC DNA]</scope>
    <source>
        <strain evidence="3 4">Pla85_3_4</strain>
    </source>
</reference>
<dbReference type="PANTHER" id="PTHR30273">
    <property type="entry name" value="PERIPLASMIC SIGNAL SENSOR AND SIGMA FACTOR ACTIVATOR FECR-RELATED"/>
    <property type="match status" value="1"/>
</dbReference>
<dbReference type="PANTHER" id="PTHR30273:SF2">
    <property type="entry name" value="PROTEIN FECR"/>
    <property type="match status" value="1"/>
</dbReference>
<name>A0A518DVR6_9BACT</name>
<keyword evidence="1" id="KW-0472">Membrane</keyword>
<evidence type="ECO:0000313" key="4">
    <source>
        <dbReference type="Proteomes" id="UP000317648"/>
    </source>
</evidence>